<dbReference type="RefSeq" id="WP_194448887.1">
    <property type="nucleotide sequence ID" value="NZ_CP063849.1"/>
</dbReference>
<feature type="compositionally biased region" description="Basic and acidic residues" evidence="1">
    <location>
        <begin position="186"/>
        <end position="200"/>
    </location>
</feature>
<dbReference type="Proteomes" id="UP000593892">
    <property type="component" value="Chromosome"/>
</dbReference>
<evidence type="ECO:0000313" key="2">
    <source>
        <dbReference type="EMBL" id="QOY87218.1"/>
    </source>
</evidence>
<dbReference type="KEGG" id="pfer:IRI77_31340"/>
<evidence type="ECO:0000256" key="1">
    <source>
        <dbReference type="SAM" id="MobiDB-lite"/>
    </source>
</evidence>
<gene>
    <name evidence="2" type="ORF">IRI77_31340</name>
</gene>
<feature type="region of interest" description="Disordered" evidence="1">
    <location>
        <begin position="186"/>
        <end position="290"/>
    </location>
</feature>
<feature type="region of interest" description="Disordered" evidence="1">
    <location>
        <begin position="1"/>
        <end position="40"/>
    </location>
</feature>
<reference evidence="2 3" key="1">
    <citation type="submission" date="2020-10" db="EMBL/GenBank/DDBJ databases">
        <title>Complete genome sequence of Paludibaculum fermentans P105T, a facultatively anaerobic acidobacterium capable of dissimilatory Fe(III) reduction.</title>
        <authorList>
            <person name="Dedysh S.N."/>
            <person name="Beletsky A.V."/>
            <person name="Kulichevskaya I.S."/>
            <person name="Mardanov A.V."/>
            <person name="Ravin N.V."/>
        </authorList>
    </citation>
    <scope>NUCLEOTIDE SEQUENCE [LARGE SCALE GENOMIC DNA]</scope>
    <source>
        <strain evidence="2 3">P105</strain>
    </source>
</reference>
<protein>
    <submittedName>
        <fullName evidence="2">Uncharacterized protein</fullName>
    </submittedName>
</protein>
<feature type="compositionally biased region" description="Pro residues" evidence="1">
    <location>
        <begin position="243"/>
        <end position="255"/>
    </location>
</feature>
<dbReference type="EMBL" id="CP063849">
    <property type="protein sequence ID" value="QOY87218.1"/>
    <property type="molecule type" value="Genomic_DNA"/>
</dbReference>
<proteinExistence type="predicted"/>
<sequence>MQELSKSERARANGKCSRGPVTAEGKARSAHNSTKHGQYAKPVSAAHAALLRNEDSSAFNDLLARLNQDLLPTNSYECTLVRELCAIEWMLVRNMAVKTRAIDLQIAAECAAIRRTQGSLRGVAPIDVTVMAETKLLETSKLLAYSDREFTRLQRSRRETLNALFSLRKRQQTVVISQEPAIFQELDRRLDSDDDPRNEPTDVDLWDPEPAPETPPAPEAQPAAASAPESTQAVTITSSEAPAPQPQSEPGPLPTPQAHSGEAPSPGPTPAPSITSEELGFPGIQDPQRQ</sequence>
<accession>A0A7S7SJY9</accession>
<dbReference type="AlphaFoldDB" id="A0A7S7SJY9"/>
<keyword evidence="3" id="KW-1185">Reference proteome</keyword>
<feature type="compositionally biased region" description="Basic and acidic residues" evidence="1">
    <location>
        <begin position="1"/>
        <end position="11"/>
    </location>
</feature>
<name>A0A7S7SJY9_PALFE</name>
<feature type="compositionally biased region" description="Low complexity" evidence="1">
    <location>
        <begin position="220"/>
        <end position="233"/>
    </location>
</feature>
<feature type="compositionally biased region" description="Pro residues" evidence="1">
    <location>
        <begin position="209"/>
        <end position="219"/>
    </location>
</feature>
<evidence type="ECO:0000313" key="3">
    <source>
        <dbReference type="Proteomes" id="UP000593892"/>
    </source>
</evidence>
<organism evidence="2 3">
    <name type="scientific">Paludibaculum fermentans</name>
    <dbReference type="NCBI Taxonomy" id="1473598"/>
    <lineage>
        <taxon>Bacteria</taxon>
        <taxon>Pseudomonadati</taxon>
        <taxon>Acidobacteriota</taxon>
        <taxon>Terriglobia</taxon>
        <taxon>Bryobacterales</taxon>
        <taxon>Bryobacteraceae</taxon>
        <taxon>Paludibaculum</taxon>
    </lineage>
</organism>